<dbReference type="RefSeq" id="WP_184713219.1">
    <property type="nucleotide sequence ID" value="NZ_JACHJP010000001.1"/>
</dbReference>
<evidence type="ECO:0000256" key="3">
    <source>
        <dbReference type="SAM" id="SignalP"/>
    </source>
</evidence>
<feature type="signal peptide" evidence="3">
    <location>
        <begin position="1"/>
        <end position="31"/>
    </location>
</feature>
<evidence type="ECO:0000256" key="2">
    <source>
        <dbReference type="SAM" id="Phobius"/>
    </source>
</evidence>
<evidence type="ECO:0000313" key="5">
    <source>
        <dbReference type="Proteomes" id="UP000552644"/>
    </source>
</evidence>
<name>A0A7W7QJH9_9ACTN</name>
<reference evidence="4 5" key="1">
    <citation type="submission" date="2020-08" db="EMBL/GenBank/DDBJ databases">
        <title>Genomic Encyclopedia of Type Strains, Phase III (KMG-III): the genomes of soil and plant-associated and newly described type strains.</title>
        <authorList>
            <person name="Whitman W."/>
        </authorList>
    </citation>
    <scope>NUCLEOTIDE SEQUENCE [LARGE SCALE GENOMIC DNA]</scope>
    <source>
        <strain evidence="4 5">CECT 8840</strain>
    </source>
</reference>
<keyword evidence="2" id="KW-1133">Transmembrane helix</keyword>
<comment type="caution">
    <text evidence="4">The sequence shown here is derived from an EMBL/GenBank/DDBJ whole genome shotgun (WGS) entry which is preliminary data.</text>
</comment>
<protein>
    <submittedName>
        <fullName evidence="4">Uncharacterized protein</fullName>
    </submittedName>
</protein>
<sequence>MRQVGRLTAMTPVAFFALAFLLAAGTLPAHHAKAPPAKHGVKAPHPKPRPHRRSHRPLAVLGAPHPWETGPLAGTEPAASLPVWAATAGSVTLTGGLLWWYGALWPRRTPQRPINTRRSPYGYRRYPGLEL</sequence>
<organism evidence="4 5">
    <name type="scientific">Streptosporangium saharense</name>
    <dbReference type="NCBI Taxonomy" id="1706840"/>
    <lineage>
        <taxon>Bacteria</taxon>
        <taxon>Bacillati</taxon>
        <taxon>Actinomycetota</taxon>
        <taxon>Actinomycetes</taxon>
        <taxon>Streptosporangiales</taxon>
        <taxon>Streptosporangiaceae</taxon>
        <taxon>Streptosporangium</taxon>
    </lineage>
</organism>
<dbReference type="EMBL" id="JACHJP010000001">
    <property type="protein sequence ID" value="MBB4914584.1"/>
    <property type="molecule type" value="Genomic_DNA"/>
</dbReference>
<dbReference type="AlphaFoldDB" id="A0A7W7QJH9"/>
<feature type="region of interest" description="Disordered" evidence="1">
    <location>
        <begin position="31"/>
        <end position="55"/>
    </location>
</feature>
<dbReference type="Proteomes" id="UP000552644">
    <property type="component" value="Unassembled WGS sequence"/>
</dbReference>
<gene>
    <name evidence="4" type="ORF">FHS44_001656</name>
</gene>
<keyword evidence="5" id="KW-1185">Reference proteome</keyword>
<accession>A0A7W7QJH9</accession>
<feature type="compositionally biased region" description="Basic residues" evidence="1">
    <location>
        <begin position="39"/>
        <end position="55"/>
    </location>
</feature>
<keyword evidence="2" id="KW-0812">Transmembrane</keyword>
<keyword evidence="3" id="KW-0732">Signal</keyword>
<feature type="chain" id="PRO_5030742645" evidence="3">
    <location>
        <begin position="32"/>
        <end position="131"/>
    </location>
</feature>
<proteinExistence type="predicted"/>
<evidence type="ECO:0000313" key="4">
    <source>
        <dbReference type="EMBL" id="MBB4914584.1"/>
    </source>
</evidence>
<evidence type="ECO:0000256" key="1">
    <source>
        <dbReference type="SAM" id="MobiDB-lite"/>
    </source>
</evidence>
<keyword evidence="2" id="KW-0472">Membrane</keyword>
<feature type="transmembrane region" description="Helical" evidence="2">
    <location>
        <begin position="81"/>
        <end position="102"/>
    </location>
</feature>